<evidence type="ECO:0000313" key="2">
    <source>
        <dbReference type="EMBL" id="MBU5593455.1"/>
    </source>
</evidence>
<dbReference type="EMBL" id="JAHLQL010000012">
    <property type="protein sequence ID" value="MBU5593455.1"/>
    <property type="molecule type" value="Genomic_DNA"/>
</dbReference>
<name>A0ABS6F4X3_9CLOT</name>
<dbReference type="Proteomes" id="UP000736583">
    <property type="component" value="Unassembled WGS sequence"/>
</dbReference>
<feature type="transmembrane region" description="Helical" evidence="1">
    <location>
        <begin position="330"/>
        <end position="352"/>
    </location>
</feature>
<protein>
    <submittedName>
        <fullName evidence="2">ABC exporter domain-containing protein</fullName>
    </submittedName>
</protein>
<feature type="transmembrane region" description="Helical" evidence="1">
    <location>
        <begin position="409"/>
        <end position="429"/>
    </location>
</feature>
<sequence>MRALLYIIRCNIKNFIKKALRNPVSVVLYILFFAFIMLSMFFGKKDSRAALDSKYLFIGVNLLVLITLIANINSGLSKKIGLSFGMSDVNFIFTGPFKPQQVLLYGLVRTSGSTLLSLAFLLFQIPNLINFTHISVGQALLVILFYVFVIFVCKVLGLLFFYISFKYENIYLNKNKIILGLIAIILSPLLYLFIKDSSQYLNNLLLYFGGDLWRYVPIVGWFDSVIMVIFEGVNIYFFVSLIGIMALSSAVVYYIYTHEIYFYENAIEGAQKLEIATLAKNKSTKKEAAKAINANRKYTFIKKKVKVDFKRELSWAIFDRHMVEYKKRGFFHVFNLLSLIIVGLAILIGIIMGKNSKLPITLIYTCGLGILLLFASLGGKWIQETDNHYIYLIPDHSSKKLFASMLSSLYKLGLDLAIAYVALALVLKVPILEVIIAFITAESFVLLNNSGNAFNFVIFRKLDDILRGMLHFFSLMIYLVPSILITILISKANLGLGVYSLYLGILITNILVSFLMLQVGKRVFEVMEN</sequence>
<feature type="transmembrane region" description="Helical" evidence="1">
    <location>
        <begin position="358"/>
        <end position="377"/>
    </location>
</feature>
<dbReference type="Pfam" id="PF16962">
    <property type="entry name" value="ABC_export"/>
    <property type="match status" value="1"/>
</dbReference>
<evidence type="ECO:0000313" key="3">
    <source>
        <dbReference type="Proteomes" id="UP000736583"/>
    </source>
</evidence>
<proteinExistence type="predicted"/>
<dbReference type="RefSeq" id="WP_216458105.1">
    <property type="nucleotide sequence ID" value="NZ_JAHLQL010000012.1"/>
</dbReference>
<evidence type="ECO:0000256" key="1">
    <source>
        <dbReference type="SAM" id="Phobius"/>
    </source>
</evidence>
<feature type="transmembrane region" description="Helical" evidence="1">
    <location>
        <begin position="496"/>
        <end position="517"/>
    </location>
</feature>
<dbReference type="InterPro" id="IPR031584">
    <property type="entry name" value="Put_ABC_export"/>
</dbReference>
<keyword evidence="1" id="KW-1133">Transmembrane helix</keyword>
<gene>
    <name evidence="2" type="ORF">KQI89_17075</name>
</gene>
<reference evidence="2 3" key="1">
    <citation type="submission" date="2021-06" db="EMBL/GenBank/DDBJ databases">
        <authorList>
            <person name="Sun Q."/>
            <person name="Li D."/>
        </authorList>
    </citation>
    <scope>NUCLEOTIDE SEQUENCE [LARGE SCALE GENOMIC DNA]</scope>
    <source>
        <strain evidence="2 3">MSJ-4</strain>
    </source>
</reference>
<feature type="transmembrane region" description="Helical" evidence="1">
    <location>
        <begin position="470"/>
        <end position="490"/>
    </location>
</feature>
<feature type="transmembrane region" description="Helical" evidence="1">
    <location>
        <begin position="435"/>
        <end position="458"/>
    </location>
</feature>
<feature type="transmembrane region" description="Helical" evidence="1">
    <location>
        <begin position="143"/>
        <end position="165"/>
    </location>
</feature>
<comment type="caution">
    <text evidence="2">The sequence shown here is derived from an EMBL/GenBank/DDBJ whole genome shotgun (WGS) entry which is preliminary data.</text>
</comment>
<feature type="transmembrane region" description="Helical" evidence="1">
    <location>
        <begin position="20"/>
        <end position="43"/>
    </location>
</feature>
<feature type="transmembrane region" description="Helical" evidence="1">
    <location>
        <begin position="235"/>
        <end position="256"/>
    </location>
</feature>
<accession>A0ABS6F4X3</accession>
<keyword evidence="1" id="KW-0812">Transmembrane</keyword>
<keyword evidence="3" id="KW-1185">Reference proteome</keyword>
<feature type="transmembrane region" description="Helical" evidence="1">
    <location>
        <begin position="55"/>
        <end position="76"/>
    </location>
</feature>
<feature type="transmembrane region" description="Helical" evidence="1">
    <location>
        <begin position="177"/>
        <end position="194"/>
    </location>
</feature>
<keyword evidence="1" id="KW-0472">Membrane</keyword>
<organism evidence="2 3">
    <name type="scientific">Clostridium simiarum</name>
    <dbReference type="NCBI Taxonomy" id="2841506"/>
    <lineage>
        <taxon>Bacteria</taxon>
        <taxon>Bacillati</taxon>
        <taxon>Bacillota</taxon>
        <taxon>Clostridia</taxon>
        <taxon>Eubacteriales</taxon>
        <taxon>Clostridiaceae</taxon>
        <taxon>Clostridium</taxon>
    </lineage>
</organism>